<dbReference type="OrthoDB" id="7312725at2759"/>
<sequence>MEEGGGEGCAEVRAMPRHCSAEGCTSRDTKESRINGVTFHRLPKKGRFQRESWLLNCCRKNPDGTVPWDPPSQFIYFCSKHFEKHCFELVGLSRYHRLRDDAVPTLFQSCPQAKVALSGGHSEKTVSVQTNECLTDGSGSLPAPDLRNADTSSGMSFSISQDGTSFILGYSDPQDRVNETFCLYETSSPDIPISITQPEPEDTAPTVIYLIEVNSQSVELEAAGNTEEASKDISLPLPQPVLLNEHSSDCQVELDDDRDPVPIALYMARIPNPPPKPGAYIPVEHSYTVGCPLVWKMKLEALKVAFEKVTKELRASRKRESRLRARITSILRPQHQVLQDECTESDITEGCQPQFEVYEVEVVDEAVNL</sequence>
<evidence type="ECO:0000256" key="1">
    <source>
        <dbReference type="ARBA" id="ARBA00022723"/>
    </source>
</evidence>
<dbReference type="GO" id="GO:0006355">
    <property type="term" value="P:regulation of DNA-templated transcription"/>
    <property type="evidence" value="ECO:0007669"/>
    <property type="project" value="TreeGrafter"/>
</dbReference>
<dbReference type="Pfam" id="PF05485">
    <property type="entry name" value="THAP"/>
    <property type="match status" value="1"/>
</dbReference>
<evidence type="ECO:0000256" key="3">
    <source>
        <dbReference type="ARBA" id="ARBA00022833"/>
    </source>
</evidence>
<dbReference type="OMA" id="YPPGPHD"/>
<dbReference type="InterPro" id="IPR006612">
    <property type="entry name" value="THAP_Znf"/>
</dbReference>
<keyword evidence="1" id="KW-0479">Metal-binding</keyword>
<dbReference type="GO" id="GO:0003677">
    <property type="term" value="F:DNA binding"/>
    <property type="evidence" value="ECO:0007669"/>
    <property type="project" value="UniProtKB-UniRule"/>
</dbReference>
<dbReference type="AlphaFoldDB" id="A0A401RTB5"/>
<comment type="caution">
    <text evidence="7">The sequence shown here is derived from an EMBL/GenBank/DDBJ whole genome shotgun (WGS) entry which is preliminary data.</text>
</comment>
<proteinExistence type="predicted"/>
<dbReference type="PANTHER" id="PTHR47502">
    <property type="entry name" value="THAP DOMAIN-CONTAINING PROTEIN 7"/>
    <property type="match status" value="1"/>
</dbReference>
<dbReference type="EMBL" id="BEZZ01002180">
    <property type="protein sequence ID" value="GCC21351.1"/>
    <property type="molecule type" value="Genomic_DNA"/>
</dbReference>
<evidence type="ECO:0000256" key="2">
    <source>
        <dbReference type="ARBA" id="ARBA00022771"/>
    </source>
</evidence>
<evidence type="ECO:0000313" key="8">
    <source>
        <dbReference type="Proteomes" id="UP000287033"/>
    </source>
</evidence>
<dbReference type="STRING" id="137246.A0A401RTB5"/>
<keyword evidence="2 5" id="KW-0863">Zinc-finger</keyword>
<dbReference type="GO" id="GO:0005634">
    <property type="term" value="C:nucleus"/>
    <property type="evidence" value="ECO:0007669"/>
    <property type="project" value="TreeGrafter"/>
</dbReference>
<evidence type="ECO:0000259" key="6">
    <source>
        <dbReference type="PROSITE" id="PS50950"/>
    </source>
</evidence>
<evidence type="ECO:0000256" key="4">
    <source>
        <dbReference type="ARBA" id="ARBA00023125"/>
    </source>
</evidence>
<dbReference type="SUPFAM" id="SSF57716">
    <property type="entry name" value="Glucocorticoid receptor-like (DNA-binding domain)"/>
    <property type="match status" value="1"/>
</dbReference>
<name>A0A401RTB5_CHIPU</name>
<dbReference type="PROSITE" id="PS50950">
    <property type="entry name" value="ZF_THAP"/>
    <property type="match status" value="1"/>
</dbReference>
<dbReference type="Proteomes" id="UP000287033">
    <property type="component" value="Unassembled WGS sequence"/>
</dbReference>
<reference evidence="7 8" key="1">
    <citation type="journal article" date="2018" name="Nat. Ecol. Evol.">
        <title>Shark genomes provide insights into elasmobranch evolution and the origin of vertebrates.</title>
        <authorList>
            <person name="Hara Y"/>
            <person name="Yamaguchi K"/>
            <person name="Onimaru K"/>
            <person name="Kadota M"/>
            <person name="Koyanagi M"/>
            <person name="Keeley SD"/>
            <person name="Tatsumi K"/>
            <person name="Tanaka K"/>
            <person name="Motone F"/>
            <person name="Kageyama Y"/>
            <person name="Nozu R"/>
            <person name="Adachi N"/>
            <person name="Nishimura O"/>
            <person name="Nakagawa R"/>
            <person name="Tanegashima C"/>
            <person name="Kiyatake I"/>
            <person name="Matsumoto R"/>
            <person name="Murakumo K"/>
            <person name="Nishida K"/>
            <person name="Terakita A"/>
            <person name="Kuratani S"/>
            <person name="Sato K"/>
            <person name="Hyodo S Kuraku.S."/>
        </authorList>
    </citation>
    <scope>NUCLEOTIDE SEQUENCE [LARGE SCALE GENOMIC DNA]</scope>
</reference>
<keyword evidence="8" id="KW-1185">Reference proteome</keyword>
<gene>
    <name evidence="7" type="ORF">chiPu_0019820</name>
</gene>
<organism evidence="7 8">
    <name type="scientific">Chiloscyllium punctatum</name>
    <name type="common">Brownbanded bambooshark</name>
    <name type="synonym">Hemiscyllium punctatum</name>
    <dbReference type="NCBI Taxonomy" id="137246"/>
    <lineage>
        <taxon>Eukaryota</taxon>
        <taxon>Metazoa</taxon>
        <taxon>Chordata</taxon>
        <taxon>Craniata</taxon>
        <taxon>Vertebrata</taxon>
        <taxon>Chondrichthyes</taxon>
        <taxon>Elasmobranchii</taxon>
        <taxon>Galeomorphii</taxon>
        <taxon>Galeoidea</taxon>
        <taxon>Orectolobiformes</taxon>
        <taxon>Hemiscylliidae</taxon>
        <taxon>Chiloscyllium</taxon>
    </lineage>
</organism>
<evidence type="ECO:0000256" key="5">
    <source>
        <dbReference type="PROSITE-ProRule" id="PRU00309"/>
    </source>
</evidence>
<feature type="domain" description="THAP-type" evidence="6">
    <location>
        <begin position="15"/>
        <end position="107"/>
    </location>
</feature>
<keyword evidence="4 5" id="KW-0238">DNA-binding</keyword>
<dbReference type="PANTHER" id="PTHR47502:SF1">
    <property type="entry name" value="THAP DOMAIN-CONTAINING PROTEIN 7"/>
    <property type="match status" value="1"/>
</dbReference>
<dbReference type="InterPro" id="IPR026519">
    <property type="entry name" value="THAP7"/>
</dbReference>
<protein>
    <recommendedName>
        <fullName evidence="6">THAP-type domain-containing protein</fullName>
    </recommendedName>
</protein>
<dbReference type="SMART" id="SM00980">
    <property type="entry name" value="THAP"/>
    <property type="match status" value="1"/>
</dbReference>
<evidence type="ECO:0000313" key="7">
    <source>
        <dbReference type="EMBL" id="GCC21351.1"/>
    </source>
</evidence>
<dbReference type="GO" id="GO:0008270">
    <property type="term" value="F:zinc ion binding"/>
    <property type="evidence" value="ECO:0007669"/>
    <property type="project" value="UniProtKB-KW"/>
</dbReference>
<keyword evidence="3" id="KW-0862">Zinc</keyword>
<accession>A0A401RTB5</accession>
<dbReference type="SMART" id="SM00692">
    <property type="entry name" value="DM3"/>
    <property type="match status" value="1"/>
</dbReference>